<evidence type="ECO:0000256" key="7">
    <source>
        <dbReference type="ARBA" id="ARBA00023049"/>
    </source>
</evidence>
<dbReference type="GO" id="GO:0006508">
    <property type="term" value="P:proteolysis"/>
    <property type="evidence" value="ECO:0007669"/>
    <property type="project" value="UniProtKB-KW"/>
</dbReference>
<comment type="similarity">
    <text evidence="1 8">Belongs to the peptidase M3 family.</text>
</comment>
<feature type="domain" description="EF-hand" evidence="10">
    <location>
        <begin position="1"/>
        <end position="36"/>
    </location>
</feature>
<dbReference type="FunFam" id="1.10.238.10:FF:000178">
    <property type="entry name" value="Calmodulin-2 A"/>
    <property type="match status" value="1"/>
</dbReference>
<dbReference type="InterPro" id="IPR001567">
    <property type="entry name" value="Pept_M3A_M3B_dom"/>
</dbReference>
<evidence type="ECO:0000256" key="3">
    <source>
        <dbReference type="ARBA" id="ARBA00022723"/>
    </source>
</evidence>
<comment type="cofactor">
    <cofactor evidence="8">
        <name>Zn(2+)</name>
        <dbReference type="ChEBI" id="CHEBI:29105"/>
    </cofactor>
    <text evidence="8">Binds 1 zinc ion.</text>
</comment>
<dbReference type="SUPFAM" id="SSF47473">
    <property type="entry name" value="EF-hand"/>
    <property type="match status" value="1"/>
</dbReference>
<keyword evidence="5 8" id="KW-0378">Hydrolase</keyword>
<feature type="transmembrane region" description="Helical" evidence="9">
    <location>
        <begin position="157"/>
        <end position="178"/>
    </location>
</feature>
<dbReference type="GO" id="GO:0006518">
    <property type="term" value="P:peptide metabolic process"/>
    <property type="evidence" value="ECO:0007669"/>
    <property type="project" value="TreeGrafter"/>
</dbReference>
<evidence type="ECO:0000256" key="9">
    <source>
        <dbReference type="SAM" id="Phobius"/>
    </source>
</evidence>
<dbReference type="CDD" id="cd06455">
    <property type="entry name" value="M3A_TOP"/>
    <property type="match status" value="1"/>
</dbReference>
<sequence length="957" mass="106844">MASTNYKEAFSLFDKRGNGRVTLDSLGDLLRACGQNPTLAEIRDLEKNVGGDFDFETFSRILNRPGGFRDPGDPEEYCRGFQVFDKDMTGFIGVGQLKYILTNLGEKMSDEEVDELLKSVDTSSGQVNYTDLVNLRLAPGIGGLLERLYCTESATPIFCHLVLSSIVVFSVIVVILAAPRIVTRLNVVFNHLKYRPPQIPIVAPPPNSAPFSNPTASASHKPVQTQTAADAMAKYTQPPQPPPLFTGTKESIVQDVKALCDDARAQLDKLVADVPADTSEPTSAGKKATFDTVMRPQIAQENQISLQAHILVFYRQVSADEALRDASTEAAKMLEEFSIERGMREDVFRLVDAAYVNSGLKSSRDANKDRLIDGDLARQCGLEDVESARLLERERLGYIRNGLGLPAGPKRDRFKEIRNRLSQIQIAFQQNLNDENNGIWFTAEELEGVPSDVVDNLEKGSGDNDGKFKLTFKYPDLFPALKFAKNADIRKQIFIQSENKCNQNVPLFKEAILLRDEAARLLGYPDHATYRVEDKMAKTPKTVLDFLGDLRGRLAAGGAKEVAHLAEIKKEELAARNLAFDGNYYLWDHRYYDRLMVEKEYNIDENAIAEYFPLRPTVGAMLKIFEELFGLVFVELSPEARKSISPSGKAEDLTWHEDVIMFSVWNDASEGDGFVGYLYLDLHPRAGKYGHAANFNLQPGFLLPNGTRRYPATALVCNFSKATPNKPSLLKHNEVVTLFHELGHGIHDLAGKTRYARFHGTATVRDFVEAPSQMLENWCWTPSQLKKLSGHYETGAPIPDELISRLVSTKHVNGALFNLRQLHFGLFDMKVHTPKTHEELESLDVSKLYNEMRAELCGLKGPEALGEPSTWGNGQATFGHLIGGYDAGYYGYLSSQVYSADMFQTVFAANPMDHEQGRRYRHTVLEKGGSQDEMLTLEQFLGRNPSSEAFYKELGLA</sequence>
<dbReference type="PROSITE" id="PS50222">
    <property type="entry name" value="EF_HAND_2"/>
    <property type="match status" value="2"/>
</dbReference>
<evidence type="ECO:0000256" key="4">
    <source>
        <dbReference type="ARBA" id="ARBA00022737"/>
    </source>
</evidence>
<evidence type="ECO:0000256" key="2">
    <source>
        <dbReference type="ARBA" id="ARBA00022670"/>
    </source>
</evidence>
<dbReference type="InterPro" id="IPR024079">
    <property type="entry name" value="MetalloPept_cat_dom_sf"/>
</dbReference>
<dbReference type="FunFam" id="3.40.390.10:FF:000006">
    <property type="entry name" value="Thimet oligopeptidase 1"/>
    <property type="match status" value="1"/>
</dbReference>
<feature type="domain" description="EF-hand" evidence="10">
    <location>
        <begin position="72"/>
        <end position="107"/>
    </location>
</feature>
<dbReference type="GO" id="GO:0004222">
    <property type="term" value="F:metalloendopeptidase activity"/>
    <property type="evidence" value="ECO:0007669"/>
    <property type="project" value="InterPro"/>
</dbReference>
<keyword evidence="9" id="KW-0472">Membrane</keyword>
<dbReference type="PANTHER" id="PTHR11804:SF84">
    <property type="entry name" value="SACCHAROLYSIN"/>
    <property type="match status" value="1"/>
</dbReference>
<evidence type="ECO:0000313" key="12">
    <source>
        <dbReference type="Proteomes" id="UP001217918"/>
    </source>
</evidence>
<keyword evidence="9" id="KW-1133">Transmembrane helix</keyword>
<reference evidence="11" key="1">
    <citation type="journal article" date="2023" name="Mol. Plant Microbe Interact.">
        <title>Elucidating the Obligate Nature and Biological Capacity of an Invasive Fungal Corn Pathogen.</title>
        <authorList>
            <person name="MacCready J.S."/>
            <person name="Roggenkamp E.M."/>
            <person name="Gdanetz K."/>
            <person name="Chilvers M.I."/>
        </authorList>
    </citation>
    <scope>NUCLEOTIDE SEQUENCE</scope>
    <source>
        <strain evidence="11">PM02</strain>
    </source>
</reference>
<evidence type="ECO:0000256" key="6">
    <source>
        <dbReference type="ARBA" id="ARBA00022833"/>
    </source>
</evidence>
<keyword evidence="7 8" id="KW-0482">Metalloprotease</keyword>
<keyword evidence="12" id="KW-1185">Reference proteome</keyword>
<dbReference type="GO" id="GO:0005758">
    <property type="term" value="C:mitochondrial intermembrane space"/>
    <property type="evidence" value="ECO:0007669"/>
    <property type="project" value="TreeGrafter"/>
</dbReference>
<dbReference type="InterPro" id="IPR024080">
    <property type="entry name" value="Neurolysin/TOP_N"/>
</dbReference>
<dbReference type="EMBL" id="JAQQPM010000004">
    <property type="protein sequence ID" value="KAK2070539.1"/>
    <property type="molecule type" value="Genomic_DNA"/>
</dbReference>
<dbReference type="Gene3D" id="1.10.1370.10">
    <property type="entry name" value="Neurolysin, domain 3"/>
    <property type="match status" value="1"/>
</dbReference>
<dbReference type="InterPro" id="IPR002048">
    <property type="entry name" value="EF_hand_dom"/>
</dbReference>
<proteinExistence type="inferred from homology"/>
<evidence type="ECO:0000256" key="8">
    <source>
        <dbReference type="RuleBase" id="RU003435"/>
    </source>
</evidence>
<dbReference type="CDD" id="cd00051">
    <property type="entry name" value="EFh"/>
    <property type="match status" value="2"/>
</dbReference>
<evidence type="ECO:0000259" key="10">
    <source>
        <dbReference type="PROSITE" id="PS50222"/>
    </source>
</evidence>
<dbReference type="Gene3D" id="1.20.1050.40">
    <property type="entry name" value="Endopeptidase. Chain P, domain 1"/>
    <property type="match status" value="1"/>
</dbReference>
<dbReference type="InterPro" id="IPR024077">
    <property type="entry name" value="Neurolysin/TOP_dom2"/>
</dbReference>
<dbReference type="GO" id="GO:0005509">
    <property type="term" value="F:calcium ion binding"/>
    <property type="evidence" value="ECO:0007669"/>
    <property type="project" value="InterPro"/>
</dbReference>
<dbReference type="Gene3D" id="1.10.238.10">
    <property type="entry name" value="EF-hand"/>
    <property type="match status" value="2"/>
</dbReference>
<keyword evidence="4" id="KW-0677">Repeat</keyword>
<dbReference type="Proteomes" id="UP001217918">
    <property type="component" value="Unassembled WGS sequence"/>
</dbReference>
<dbReference type="Gene3D" id="3.40.390.10">
    <property type="entry name" value="Collagenase (Catalytic Domain)"/>
    <property type="match status" value="1"/>
</dbReference>
<keyword evidence="6 8" id="KW-0862">Zinc</keyword>
<keyword evidence="2 8" id="KW-0645">Protease</keyword>
<dbReference type="AlphaFoldDB" id="A0AAD9I4Q8"/>
<evidence type="ECO:0000313" key="11">
    <source>
        <dbReference type="EMBL" id="KAK2070539.1"/>
    </source>
</evidence>
<protein>
    <recommendedName>
        <fullName evidence="10">EF-hand domain-containing protein</fullName>
    </recommendedName>
</protein>
<dbReference type="InterPro" id="IPR045090">
    <property type="entry name" value="Pept_M3A_M3B"/>
</dbReference>
<dbReference type="PANTHER" id="PTHR11804">
    <property type="entry name" value="PROTEASE M3 THIMET OLIGOPEPTIDASE-RELATED"/>
    <property type="match status" value="1"/>
</dbReference>
<evidence type="ECO:0000256" key="5">
    <source>
        <dbReference type="ARBA" id="ARBA00022801"/>
    </source>
</evidence>
<keyword evidence="3 8" id="KW-0479">Metal-binding</keyword>
<comment type="caution">
    <text evidence="11">The sequence shown here is derived from an EMBL/GenBank/DDBJ whole genome shotgun (WGS) entry which is preliminary data.</text>
</comment>
<dbReference type="SUPFAM" id="SSF55486">
    <property type="entry name" value="Metalloproteases ('zincins'), catalytic domain"/>
    <property type="match status" value="1"/>
</dbReference>
<organism evidence="11 12">
    <name type="scientific">Phyllachora maydis</name>
    <dbReference type="NCBI Taxonomy" id="1825666"/>
    <lineage>
        <taxon>Eukaryota</taxon>
        <taxon>Fungi</taxon>
        <taxon>Dikarya</taxon>
        <taxon>Ascomycota</taxon>
        <taxon>Pezizomycotina</taxon>
        <taxon>Sordariomycetes</taxon>
        <taxon>Sordariomycetidae</taxon>
        <taxon>Phyllachorales</taxon>
        <taxon>Phyllachoraceae</taxon>
        <taxon>Phyllachora</taxon>
    </lineage>
</organism>
<accession>A0AAD9I4Q8</accession>
<dbReference type="Pfam" id="PF01432">
    <property type="entry name" value="Peptidase_M3"/>
    <property type="match status" value="1"/>
</dbReference>
<gene>
    <name evidence="11" type="ORF">P8C59_005024</name>
</gene>
<keyword evidence="9" id="KW-0812">Transmembrane</keyword>
<dbReference type="Pfam" id="PF13499">
    <property type="entry name" value="EF-hand_7"/>
    <property type="match status" value="1"/>
</dbReference>
<name>A0AAD9I4Q8_9PEZI</name>
<evidence type="ECO:0000256" key="1">
    <source>
        <dbReference type="ARBA" id="ARBA00006040"/>
    </source>
</evidence>
<dbReference type="InterPro" id="IPR011992">
    <property type="entry name" value="EF-hand-dom_pair"/>
</dbReference>